<comment type="caution">
    <text evidence="6">The sequence shown here is derived from an EMBL/GenBank/DDBJ whole genome shotgun (WGS) entry which is preliminary data.</text>
</comment>
<dbReference type="PIRSF" id="PIRSF005739">
    <property type="entry name" value="O-mtase"/>
    <property type="match status" value="1"/>
</dbReference>
<dbReference type="GO" id="GO:0032259">
    <property type="term" value="P:methylation"/>
    <property type="evidence" value="ECO:0007669"/>
    <property type="project" value="UniProtKB-KW"/>
</dbReference>
<name>A0A0F9WF15_9ZZZZ</name>
<evidence type="ECO:0000313" key="6">
    <source>
        <dbReference type="EMBL" id="KKO11073.1"/>
    </source>
</evidence>
<dbReference type="PROSITE" id="PS51683">
    <property type="entry name" value="SAM_OMT_II"/>
    <property type="match status" value="1"/>
</dbReference>
<dbReference type="PANTHER" id="PTHR11746">
    <property type="entry name" value="O-METHYLTRANSFERASE"/>
    <property type="match status" value="1"/>
</dbReference>
<dbReference type="InterPro" id="IPR036388">
    <property type="entry name" value="WH-like_DNA-bd_sf"/>
</dbReference>
<evidence type="ECO:0008006" key="7">
    <source>
        <dbReference type="Google" id="ProtNLM"/>
    </source>
</evidence>
<dbReference type="InterPro" id="IPR001077">
    <property type="entry name" value="COMT_C"/>
</dbReference>
<feature type="domain" description="O-methyltransferase C-terminal" evidence="4">
    <location>
        <begin position="130"/>
        <end position="312"/>
    </location>
</feature>
<keyword evidence="2" id="KW-0808">Transferase</keyword>
<gene>
    <name evidence="6" type="ORF">LCGC14_0015490</name>
</gene>
<keyword evidence="1" id="KW-0489">Methyltransferase</keyword>
<dbReference type="GO" id="GO:0008171">
    <property type="term" value="F:O-methyltransferase activity"/>
    <property type="evidence" value="ECO:0007669"/>
    <property type="project" value="InterPro"/>
</dbReference>
<keyword evidence="3" id="KW-0949">S-adenosyl-L-methionine</keyword>
<dbReference type="AlphaFoldDB" id="A0A0F9WF15"/>
<evidence type="ECO:0000256" key="1">
    <source>
        <dbReference type="ARBA" id="ARBA00022603"/>
    </source>
</evidence>
<evidence type="ECO:0000259" key="5">
    <source>
        <dbReference type="Pfam" id="PF08100"/>
    </source>
</evidence>
<protein>
    <recommendedName>
        <fullName evidence="7">O-methyltransferase domain-containing protein</fullName>
    </recommendedName>
</protein>
<evidence type="ECO:0000259" key="4">
    <source>
        <dbReference type="Pfam" id="PF00891"/>
    </source>
</evidence>
<evidence type="ECO:0000256" key="3">
    <source>
        <dbReference type="ARBA" id="ARBA00022691"/>
    </source>
</evidence>
<dbReference type="InterPro" id="IPR036390">
    <property type="entry name" value="WH_DNA-bd_sf"/>
</dbReference>
<dbReference type="EMBL" id="LAZR01000003">
    <property type="protein sequence ID" value="KKO11073.1"/>
    <property type="molecule type" value="Genomic_DNA"/>
</dbReference>
<dbReference type="SUPFAM" id="SSF53335">
    <property type="entry name" value="S-adenosyl-L-methionine-dependent methyltransferases"/>
    <property type="match status" value="1"/>
</dbReference>
<dbReference type="SUPFAM" id="SSF46785">
    <property type="entry name" value="Winged helix' DNA-binding domain"/>
    <property type="match status" value="1"/>
</dbReference>
<dbReference type="GO" id="GO:0046983">
    <property type="term" value="F:protein dimerization activity"/>
    <property type="evidence" value="ECO:0007669"/>
    <property type="project" value="InterPro"/>
</dbReference>
<organism evidence="6">
    <name type="scientific">marine sediment metagenome</name>
    <dbReference type="NCBI Taxonomy" id="412755"/>
    <lineage>
        <taxon>unclassified sequences</taxon>
        <taxon>metagenomes</taxon>
        <taxon>ecological metagenomes</taxon>
    </lineage>
</organism>
<dbReference type="InterPro" id="IPR029063">
    <property type="entry name" value="SAM-dependent_MTases_sf"/>
</dbReference>
<evidence type="ECO:0000256" key="2">
    <source>
        <dbReference type="ARBA" id="ARBA00022679"/>
    </source>
</evidence>
<dbReference type="InterPro" id="IPR012967">
    <property type="entry name" value="COMT_dimerisation"/>
</dbReference>
<reference evidence="6" key="1">
    <citation type="journal article" date="2015" name="Nature">
        <title>Complex archaea that bridge the gap between prokaryotes and eukaryotes.</title>
        <authorList>
            <person name="Spang A."/>
            <person name="Saw J.H."/>
            <person name="Jorgensen S.L."/>
            <person name="Zaremba-Niedzwiedzka K."/>
            <person name="Martijn J."/>
            <person name="Lind A.E."/>
            <person name="van Eijk R."/>
            <person name="Schleper C."/>
            <person name="Guy L."/>
            <person name="Ettema T.J."/>
        </authorList>
    </citation>
    <scope>NUCLEOTIDE SEQUENCE</scope>
</reference>
<dbReference type="Gene3D" id="1.10.10.10">
    <property type="entry name" value="Winged helix-like DNA-binding domain superfamily/Winged helix DNA-binding domain"/>
    <property type="match status" value="1"/>
</dbReference>
<dbReference type="InterPro" id="IPR016461">
    <property type="entry name" value="COMT-like"/>
</dbReference>
<sequence length="331" mass="34394">MAKQWTADDILKMAGAFQPACVLTAAAELGVFDALADGALTAEALAAKIGADARATTMLADAMSALQLLVKSGDRYAPAAGVAEILTETGPTSALAMVRHQANCLRSWAQLADVVTAGRPAPKLPSIRGEQEDLTSFIEAMDNICRPMADKLVASIGPPGFSHLLDIGGGPATWTIAFLRAAPDAVATLLDLPDVVPIARKHIAAAGLTERVTLVAGDMQADAPLPGGADLAWISAIVHMNSRSQNRDLFAKTHAALVDGGQILIRDVLVDAARTDPPGGAMFAINMLVHTPGGGTFTFDELSEDLAAAGFRDAELLHAGEFMDSVIRAVK</sequence>
<accession>A0A0F9WF15</accession>
<dbReference type="Gene3D" id="3.40.50.150">
    <property type="entry name" value="Vaccinia Virus protein VP39"/>
    <property type="match status" value="1"/>
</dbReference>
<proteinExistence type="predicted"/>
<dbReference type="Pfam" id="PF08100">
    <property type="entry name" value="Dimerisation"/>
    <property type="match status" value="1"/>
</dbReference>
<dbReference type="Pfam" id="PF00891">
    <property type="entry name" value="Methyltransf_2"/>
    <property type="match status" value="1"/>
</dbReference>
<dbReference type="CDD" id="cd02440">
    <property type="entry name" value="AdoMet_MTases"/>
    <property type="match status" value="1"/>
</dbReference>
<feature type="domain" description="O-methyltransferase dimerisation" evidence="5">
    <location>
        <begin position="17"/>
        <end position="77"/>
    </location>
</feature>